<protein>
    <submittedName>
        <fullName evidence="2">Excinuclease</fullName>
    </submittedName>
    <submittedName>
        <fullName evidence="3">Protein-arginine kinase activator protein McsA</fullName>
    </submittedName>
</protein>
<dbReference type="AlphaFoldDB" id="A0A1I2Q1H4"/>
<dbReference type="GO" id="GO:0016301">
    <property type="term" value="F:kinase activity"/>
    <property type="evidence" value="ECO:0007669"/>
    <property type="project" value="UniProtKB-KW"/>
</dbReference>
<reference evidence="2 5" key="2">
    <citation type="submission" date="2018-03" db="EMBL/GenBank/DDBJ databases">
        <title>The uncultured portion of the human microbiome is neutrally assembled.</title>
        <authorList>
            <person name="Jeraldo P."/>
            <person name="Boardman L."/>
            <person name="White B.A."/>
            <person name="Nelson H."/>
            <person name="Goldenfeld N."/>
            <person name="Chia N."/>
        </authorList>
    </citation>
    <scope>NUCLEOTIDE SEQUENCE [LARGE SCALE GENOMIC DNA]</scope>
    <source>
        <strain evidence="2">CIM:MAG 903</strain>
    </source>
</reference>
<dbReference type="GO" id="GO:0008270">
    <property type="term" value="F:zinc ion binding"/>
    <property type="evidence" value="ECO:0007669"/>
    <property type="project" value="TreeGrafter"/>
</dbReference>
<reference evidence="3 4" key="1">
    <citation type="submission" date="2016-10" db="EMBL/GenBank/DDBJ databases">
        <authorList>
            <person name="de Groot N.N."/>
        </authorList>
    </citation>
    <scope>NUCLEOTIDE SEQUENCE [LARGE SCALE GENOMIC DNA]</scope>
    <source>
        <strain evidence="3 4">NLAE-zl-G419</strain>
    </source>
</reference>
<gene>
    <name evidence="2" type="ORF">DBY38_05410</name>
    <name evidence="3" type="ORF">SAMN04487885_13420</name>
</gene>
<dbReference type="PIRSF" id="PIRSF015034">
    <property type="entry name" value="YacH"/>
    <property type="match status" value="1"/>
</dbReference>
<dbReference type="PANTHER" id="PTHR38430">
    <property type="entry name" value="PROTEIN-ARGININE KINASE ACTIVATOR PROTEIN"/>
    <property type="match status" value="1"/>
</dbReference>
<dbReference type="InterPro" id="IPR025542">
    <property type="entry name" value="YacH"/>
</dbReference>
<organism evidence="3 4">
    <name type="scientific">Clostridium cadaveris</name>
    <dbReference type="NCBI Taxonomy" id="1529"/>
    <lineage>
        <taxon>Bacteria</taxon>
        <taxon>Bacillati</taxon>
        <taxon>Bacillota</taxon>
        <taxon>Clostridia</taxon>
        <taxon>Eubacteriales</taxon>
        <taxon>Clostridiaceae</taxon>
        <taxon>Clostridium</taxon>
    </lineage>
</organism>
<accession>A0A1I2Q1H4</accession>
<dbReference type="Proteomes" id="UP000182135">
    <property type="component" value="Unassembled WGS sequence"/>
</dbReference>
<evidence type="ECO:0000313" key="3">
    <source>
        <dbReference type="EMBL" id="SFG21209.1"/>
    </source>
</evidence>
<dbReference type="GO" id="GO:1990170">
    <property type="term" value="P:stress response to cadmium ion"/>
    <property type="evidence" value="ECO:0007669"/>
    <property type="project" value="TreeGrafter"/>
</dbReference>
<keyword evidence="4" id="KW-1185">Reference proteome</keyword>
<dbReference type="PROSITE" id="PS50151">
    <property type="entry name" value="UVR"/>
    <property type="match status" value="1"/>
</dbReference>
<dbReference type="GeneID" id="90546222"/>
<evidence type="ECO:0000313" key="4">
    <source>
        <dbReference type="Proteomes" id="UP000182135"/>
    </source>
</evidence>
<evidence type="ECO:0000259" key="1">
    <source>
        <dbReference type="PROSITE" id="PS50151"/>
    </source>
</evidence>
<dbReference type="InterPro" id="IPR001943">
    <property type="entry name" value="UVR_dom"/>
</dbReference>
<dbReference type="InterPro" id="IPR036876">
    <property type="entry name" value="UVR_dom_sf"/>
</dbReference>
<dbReference type="eggNOG" id="COG3880">
    <property type="taxonomic scope" value="Bacteria"/>
</dbReference>
<keyword evidence="3" id="KW-0418">Kinase</keyword>
<dbReference type="GO" id="GO:0046870">
    <property type="term" value="F:cadmium ion binding"/>
    <property type="evidence" value="ECO:0007669"/>
    <property type="project" value="TreeGrafter"/>
</dbReference>
<dbReference type="EMBL" id="QAMZ01000027">
    <property type="protein sequence ID" value="PWL54101.1"/>
    <property type="molecule type" value="Genomic_DNA"/>
</dbReference>
<proteinExistence type="predicted"/>
<name>A0A1I2Q1H4_9CLOT</name>
<dbReference type="GO" id="GO:1990169">
    <property type="term" value="P:stress response to copper ion"/>
    <property type="evidence" value="ECO:0007669"/>
    <property type="project" value="TreeGrafter"/>
</dbReference>
<dbReference type="RefSeq" id="WP_027639742.1">
    <property type="nucleotide sequence ID" value="NZ_BAAACD010000022.1"/>
</dbReference>
<feature type="domain" description="UVR" evidence="1">
    <location>
        <begin position="135"/>
        <end position="170"/>
    </location>
</feature>
<sequence length="176" mass="20218">MLCDKCNKNKATIHIVKIVNGAKQEMNLCESCAKQQDDIGFYGMGNMSTPLYFQNLLSGLMDYMKPSQESIALKEQVCEYCGMTYNDFKEKSLLGCEKCYETFAPMVNPVIKRVQRANEHIGKVPHNGGKELIEKRTLLKLKEDLQKAILEEEYEEAAVIRDKIKEIQERNREGEK</sequence>
<dbReference type="STRING" id="1529.SAMN04487885_13420"/>
<dbReference type="OrthoDB" id="9788704at2"/>
<dbReference type="GO" id="GO:0005507">
    <property type="term" value="F:copper ion binding"/>
    <property type="evidence" value="ECO:0007669"/>
    <property type="project" value="TreeGrafter"/>
</dbReference>
<dbReference type="Proteomes" id="UP000246114">
    <property type="component" value="Unassembled WGS sequence"/>
</dbReference>
<evidence type="ECO:0000313" key="5">
    <source>
        <dbReference type="Proteomes" id="UP000246114"/>
    </source>
</evidence>
<dbReference type="PANTHER" id="PTHR38430:SF1">
    <property type="entry name" value="PROTEIN-ARGININE KINASE ACTIVATOR PROTEIN"/>
    <property type="match status" value="1"/>
</dbReference>
<dbReference type="Pfam" id="PF02151">
    <property type="entry name" value="UVR"/>
    <property type="match status" value="1"/>
</dbReference>
<dbReference type="SUPFAM" id="SSF46600">
    <property type="entry name" value="C-terminal UvrC-binding domain of UvrB"/>
    <property type="match status" value="1"/>
</dbReference>
<evidence type="ECO:0000313" key="2">
    <source>
        <dbReference type="EMBL" id="PWL54101.1"/>
    </source>
</evidence>
<dbReference type="GO" id="GO:0050897">
    <property type="term" value="F:cobalt ion binding"/>
    <property type="evidence" value="ECO:0007669"/>
    <property type="project" value="TreeGrafter"/>
</dbReference>
<dbReference type="EMBL" id="FOOE01000034">
    <property type="protein sequence ID" value="SFG21209.1"/>
    <property type="molecule type" value="Genomic_DNA"/>
</dbReference>
<keyword evidence="3" id="KW-0808">Transferase</keyword>